<feature type="domain" description="ABC transporter" evidence="4">
    <location>
        <begin position="4"/>
        <end position="243"/>
    </location>
</feature>
<evidence type="ECO:0000313" key="6">
    <source>
        <dbReference type="Proteomes" id="UP000230392"/>
    </source>
</evidence>
<accession>A0A2G9YC85</accession>
<dbReference type="PROSITE" id="PS00211">
    <property type="entry name" value="ABC_TRANSPORTER_1"/>
    <property type="match status" value="1"/>
</dbReference>
<dbReference type="Proteomes" id="UP000230392">
    <property type="component" value="Unassembled WGS sequence"/>
</dbReference>
<proteinExistence type="predicted"/>
<dbReference type="EMBL" id="PCRF01000201">
    <property type="protein sequence ID" value="PIP16151.1"/>
    <property type="molecule type" value="Genomic_DNA"/>
</dbReference>
<sequence length="248" mass="27609">MVKFSVKLLGVWFGAIHALKNVSVDISTSEILGIIGPANSGKTTFLRTLNRLNELAPDFRISGEVKFSGQNIAEIDLEILRKKVGMVFALPIPLPLSVFDNIAYGIRMHGLRNKKRQQEVVEKALKQAYLWDEVKDRLQEPAFKLSGGQQQRLCIARTLAVEPEVILFDEPCSGLDPISTAKVEEAMLKLKTVYTIVLVTNNVKQAARVGDKTAFFLSGELIEINETKRLFTAPSDKRTDDYLSGKFG</sequence>
<protein>
    <submittedName>
        <fullName evidence="5">Phosphate ABC transporter ATP-binding protein</fullName>
    </submittedName>
</protein>
<name>A0A2G9YC85_9BACT</name>
<gene>
    <name evidence="5" type="primary">pstB</name>
    <name evidence="5" type="ORF">COX46_04045</name>
</gene>
<dbReference type="SMART" id="SM00382">
    <property type="entry name" value="AAA"/>
    <property type="match status" value="1"/>
</dbReference>
<dbReference type="GO" id="GO:0016887">
    <property type="term" value="F:ATP hydrolysis activity"/>
    <property type="evidence" value="ECO:0007669"/>
    <property type="project" value="InterPro"/>
</dbReference>
<dbReference type="PROSITE" id="PS50893">
    <property type="entry name" value="ABC_TRANSPORTER_2"/>
    <property type="match status" value="1"/>
</dbReference>
<dbReference type="InterPro" id="IPR027417">
    <property type="entry name" value="P-loop_NTPase"/>
</dbReference>
<dbReference type="PANTHER" id="PTHR43423:SF1">
    <property type="entry name" value="ABC TRANSPORTER I FAMILY MEMBER 17"/>
    <property type="match status" value="1"/>
</dbReference>
<organism evidence="5 6">
    <name type="scientific">bacterium (Candidatus Ratteibacteria) CG23_combo_of_CG06-09_8_20_14_all_48_7</name>
    <dbReference type="NCBI Taxonomy" id="2014292"/>
    <lineage>
        <taxon>Bacteria</taxon>
        <taxon>Candidatus Ratteibacteria</taxon>
    </lineage>
</organism>
<evidence type="ECO:0000256" key="2">
    <source>
        <dbReference type="ARBA" id="ARBA00022741"/>
    </source>
</evidence>
<dbReference type="SUPFAM" id="SSF52540">
    <property type="entry name" value="P-loop containing nucleoside triphosphate hydrolases"/>
    <property type="match status" value="1"/>
</dbReference>
<dbReference type="PANTHER" id="PTHR43423">
    <property type="entry name" value="ABC TRANSPORTER I FAMILY MEMBER 17"/>
    <property type="match status" value="1"/>
</dbReference>
<evidence type="ECO:0000256" key="3">
    <source>
        <dbReference type="ARBA" id="ARBA00022840"/>
    </source>
</evidence>
<keyword evidence="3 5" id="KW-0067">ATP-binding</keyword>
<dbReference type="InterPro" id="IPR005670">
    <property type="entry name" value="PstB-like"/>
</dbReference>
<dbReference type="GO" id="GO:0035435">
    <property type="term" value="P:phosphate ion transmembrane transport"/>
    <property type="evidence" value="ECO:0007669"/>
    <property type="project" value="InterPro"/>
</dbReference>
<evidence type="ECO:0000313" key="5">
    <source>
        <dbReference type="EMBL" id="PIP16151.1"/>
    </source>
</evidence>
<evidence type="ECO:0000256" key="1">
    <source>
        <dbReference type="ARBA" id="ARBA00022448"/>
    </source>
</evidence>
<dbReference type="Gene3D" id="3.40.50.300">
    <property type="entry name" value="P-loop containing nucleotide triphosphate hydrolases"/>
    <property type="match status" value="1"/>
</dbReference>
<dbReference type="InterPro" id="IPR003593">
    <property type="entry name" value="AAA+_ATPase"/>
</dbReference>
<dbReference type="InterPro" id="IPR003439">
    <property type="entry name" value="ABC_transporter-like_ATP-bd"/>
</dbReference>
<dbReference type="GO" id="GO:0005315">
    <property type="term" value="F:phosphate transmembrane transporter activity"/>
    <property type="evidence" value="ECO:0007669"/>
    <property type="project" value="InterPro"/>
</dbReference>
<comment type="caution">
    <text evidence="5">The sequence shown here is derived from an EMBL/GenBank/DDBJ whole genome shotgun (WGS) entry which is preliminary data.</text>
</comment>
<dbReference type="InterPro" id="IPR017871">
    <property type="entry name" value="ABC_transporter-like_CS"/>
</dbReference>
<keyword evidence="2" id="KW-0547">Nucleotide-binding</keyword>
<evidence type="ECO:0000259" key="4">
    <source>
        <dbReference type="PROSITE" id="PS50893"/>
    </source>
</evidence>
<keyword evidence="1" id="KW-0813">Transport</keyword>
<dbReference type="CDD" id="cd03260">
    <property type="entry name" value="ABC_PstB_phosphate_transporter"/>
    <property type="match status" value="1"/>
</dbReference>
<reference evidence="5 6" key="1">
    <citation type="submission" date="2017-09" db="EMBL/GenBank/DDBJ databases">
        <title>Depth-based differentiation of microbial function through sediment-hosted aquifers and enrichment of novel symbionts in the deep terrestrial subsurface.</title>
        <authorList>
            <person name="Probst A.J."/>
            <person name="Ladd B."/>
            <person name="Jarett J.K."/>
            <person name="Geller-Mcgrath D.E."/>
            <person name="Sieber C.M."/>
            <person name="Emerson J.B."/>
            <person name="Anantharaman K."/>
            <person name="Thomas B.C."/>
            <person name="Malmstrom R."/>
            <person name="Stieglmeier M."/>
            <person name="Klingl A."/>
            <person name="Woyke T."/>
            <person name="Ryan C.M."/>
            <person name="Banfield J.F."/>
        </authorList>
    </citation>
    <scope>NUCLEOTIDE SEQUENCE [LARGE SCALE GENOMIC DNA]</scope>
    <source>
        <strain evidence="5">CG23_combo_of_CG06-09_8_20_14_all_48_7</strain>
    </source>
</reference>
<dbReference type="Pfam" id="PF00005">
    <property type="entry name" value="ABC_tran"/>
    <property type="match status" value="1"/>
</dbReference>
<dbReference type="AlphaFoldDB" id="A0A2G9YC85"/>
<dbReference type="GO" id="GO:0016020">
    <property type="term" value="C:membrane"/>
    <property type="evidence" value="ECO:0007669"/>
    <property type="project" value="InterPro"/>
</dbReference>
<dbReference type="GO" id="GO:0005524">
    <property type="term" value="F:ATP binding"/>
    <property type="evidence" value="ECO:0007669"/>
    <property type="project" value="UniProtKB-KW"/>
</dbReference>